<dbReference type="InterPro" id="IPR036411">
    <property type="entry name" value="TorD-like_sf"/>
</dbReference>
<accession>A0A2M8LTM4</accession>
<dbReference type="GO" id="GO:0051131">
    <property type="term" value="P:chaperone-mediated protein complex assembly"/>
    <property type="evidence" value="ECO:0007669"/>
    <property type="project" value="InterPro"/>
</dbReference>
<name>A0A2M8LTM4_9ACTN</name>
<dbReference type="SUPFAM" id="SSF89155">
    <property type="entry name" value="TorD-like"/>
    <property type="match status" value="1"/>
</dbReference>
<dbReference type="GO" id="GO:0016530">
    <property type="term" value="F:metallochaperone activity"/>
    <property type="evidence" value="ECO:0007669"/>
    <property type="project" value="TreeGrafter"/>
</dbReference>
<reference evidence="3 4" key="1">
    <citation type="submission" date="2017-11" db="EMBL/GenBank/DDBJ databases">
        <title>Streptomyces carmine sp. nov., a novel actinomycete isolated from Sophora alopecuroides in Xinjiang, China.</title>
        <authorList>
            <person name="Wang Y."/>
            <person name="Luo X."/>
            <person name="Wan C."/>
            <person name="Zhang L."/>
        </authorList>
    </citation>
    <scope>NUCLEOTIDE SEQUENCE [LARGE SCALE GENOMIC DNA]</scope>
    <source>
        <strain evidence="3 4">TRM SA0054</strain>
    </source>
</reference>
<dbReference type="Pfam" id="PF02613">
    <property type="entry name" value="Nitrate_red_del"/>
    <property type="match status" value="1"/>
</dbReference>
<dbReference type="Proteomes" id="UP000230407">
    <property type="component" value="Unassembled WGS sequence"/>
</dbReference>
<evidence type="ECO:0000313" key="3">
    <source>
        <dbReference type="EMBL" id="PJE95313.1"/>
    </source>
</evidence>
<dbReference type="Gene3D" id="1.10.3480.10">
    <property type="entry name" value="TorD-like"/>
    <property type="match status" value="1"/>
</dbReference>
<evidence type="ECO:0000256" key="2">
    <source>
        <dbReference type="SAM" id="MobiDB-lite"/>
    </source>
</evidence>
<dbReference type="PANTHER" id="PTHR43680">
    <property type="entry name" value="NITRATE REDUCTASE MOLYBDENUM COFACTOR ASSEMBLY CHAPERONE"/>
    <property type="match status" value="1"/>
</dbReference>
<keyword evidence="1" id="KW-0534">Nitrate assimilation</keyword>
<evidence type="ECO:0000256" key="1">
    <source>
        <dbReference type="ARBA" id="ARBA00023063"/>
    </source>
</evidence>
<dbReference type="GO" id="GO:0042128">
    <property type="term" value="P:nitrate assimilation"/>
    <property type="evidence" value="ECO:0007669"/>
    <property type="project" value="UniProtKB-KW"/>
</dbReference>
<evidence type="ECO:0000313" key="4">
    <source>
        <dbReference type="Proteomes" id="UP000230407"/>
    </source>
</evidence>
<gene>
    <name evidence="3" type="primary">narJ</name>
    <name evidence="3" type="ORF">CUT44_23745</name>
</gene>
<feature type="region of interest" description="Disordered" evidence="2">
    <location>
        <begin position="189"/>
        <end position="216"/>
    </location>
</feature>
<dbReference type="GO" id="GO:0051082">
    <property type="term" value="F:unfolded protein binding"/>
    <property type="evidence" value="ECO:0007669"/>
    <property type="project" value="InterPro"/>
</dbReference>
<keyword evidence="4" id="KW-1185">Reference proteome</keyword>
<comment type="caution">
    <text evidence="3">The sequence shown here is derived from an EMBL/GenBank/DDBJ whole genome shotgun (WGS) entry which is preliminary data.</text>
</comment>
<dbReference type="EMBL" id="PGGW01000066">
    <property type="protein sequence ID" value="PJE95313.1"/>
    <property type="molecule type" value="Genomic_DNA"/>
</dbReference>
<dbReference type="PANTHER" id="PTHR43680:SF2">
    <property type="entry name" value="NITRATE REDUCTASE MOLYBDENUM COFACTOR ASSEMBLY CHAPERONE NARJ"/>
    <property type="match status" value="1"/>
</dbReference>
<dbReference type="InterPro" id="IPR003765">
    <property type="entry name" value="NO3_reductase_chaperone_NarJ"/>
</dbReference>
<dbReference type="InterPro" id="IPR020945">
    <property type="entry name" value="DMSO/NO3_reduct_chaperone"/>
</dbReference>
<dbReference type="NCBIfam" id="TIGR00684">
    <property type="entry name" value="narJ"/>
    <property type="match status" value="1"/>
</dbReference>
<sequence>MTPHAPPRQPVQAPAWQIQSLLLAYPDDQLPEHARLARQAAAALPEPVAAPLRRFLDEAEAIGPEELAERYVAVFDHRRRCCPYLTYYTHGDTRKRGMALLRVKQAYAAAGLRPSDDELPDHLAVVLEFAAAEPEAGRKLLLEYRAGVELLRLALHDAGAPWAHVLESVSATLPPLAGDERTAVARLAAEGPPEEEVGLTPYAPSQYTPDTVGGRR</sequence>
<protein>
    <submittedName>
        <fullName evidence="3">Nitrate reductase molybdenum cofactor assembly chaperone</fullName>
    </submittedName>
</protein>
<organism evidence="3 4">
    <name type="scientific">Streptomyces carminius</name>
    <dbReference type="NCBI Taxonomy" id="2665496"/>
    <lineage>
        <taxon>Bacteria</taxon>
        <taxon>Bacillati</taxon>
        <taxon>Actinomycetota</taxon>
        <taxon>Actinomycetes</taxon>
        <taxon>Kitasatosporales</taxon>
        <taxon>Streptomycetaceae</taxon>
        <taxon>Streptomyces</taxon>
    </lineage>
</organism>
<dbReference type="RefSeq" id="WP_100203957.1">
    <property type="nucleotide sequence ID" value="NZ_PGGW01000066.1"/>
</dbReference>
<proteinExistence type="predicted"/>
<dbReference type="AlphaFoldDB" id="A0A2M8LTM4"/>